<dbReference type="PANTHER" id="PTHR43527:SF2">
    <property type="entry name" value="4-DIPHOSPHOCYTIDYL-2-C-METHYL-D-ERYTHRITOL KINASE, CHLOROPLASTIC"/>
    <property type="match status" value="1"/>
</dbReference>
<feature type="compositionally biased region" description="Basic and acidic residues" evidence="14">
    <location>
        <begin position="435"/>
        <end position="450"/>
    </location>
</feature>
<dbReference type="GO" id="GO:0016114">
    <property type="term" value="P:terpenoid biosynthetic process"/>
    <property type="evidence" value="ECO:0007669"/>
    <property type="project" value="InterPro"/>
</dbReference>
<dbReference type="NCBIfam" id="TIGR00154">
    <property type="entry name" value="ispE"/>
    <property type="match status" value="1"/>
</dbReference>
<organism evidence="16 17">
    <name type="scientific">Marchantia polymorpha subsp. ruderalis</name>
    <dbReference type="NCBI Taxonomy" id="1480154"/>
    <lineage>
        <taxon>Eukaryota</taxon>
        <taxon>Viridiplantae</taxon>
        <taxon>Streptophyta</taxon>
        <taxon>Embryophyta</taxon>
        <taxon>Marchantiophyta</taxon>
        <taxon>Marchantiopsida</taxon>
        <taxon>Marchantiidae</taxon>
        <taxon>Marchantiales</taxon>
        <taxon>Marchantiaceae</taxon>
        <taxon>Marchantia</taxon>
    </lineage>
</organism>
<protein>
    <recommendedName>
        <fullName evidence="4">4-(cytidine 5'-diphospho)-2-C-methyl-D-erythritol kinase</fullName>
        <ecNumber evidence="4">2.7.1.148</ecNumber>
    </recommendedName>
    <alternativeName>
        <fullName evidence="12">4-(cytidine-5'-diphospho)-2-C-methyl-D-erythritol kinase</fullName>
    </alternativeName>
</protein>
<dbReference type="GO" id="GO:0050515">
    <property type="term" value="F:4-(cytidine 5'-diphospho)-2-C-methyl-D-erythritol kinase activity"/>
    <property type="evidence" value="ECO:0007669"/>
    <property type="project" value="UniProtKB-EC"/>
</dbReference>
<comment type="similarity">
    <text evidence="3">Belongs to the GHMP kinase family. IspE subfamily.</text>
</comment>
<dbReference type="InterPro" id="IPR004424">
    <property type="entry name" value="IspE"/>
</dbReference>
<comment type="pathway">
    <text evidence="13">Isoprenoid biosynthesis; isopentenyl diphosphate biosynthesis via DXP pathway; isopentenyl diphosphate from 1-deoxy-D-xylulose 5-phosphate: step 3/6.</text>
</comment>
<keyword evidence="7" id="KW-0808">Transferase</keyword>
<comment type="catalytic activity">
    <reaction evidence="1">
        <text>4-CDP-2-C-methyl-D-erythritol + ATP = 4-CDP-2-C-methyl-D-erythritol 2-phosphate + ADP + H(+)</text>
        <dbReference type="Rhea" id="RHEA:18437"/>
        <dbReference type="ChEBI" id="CHEBI:15378"/>
        <dbReference type="ChEBI" id="CHEBI:30616"/>
        <dbReference type="ChEBI" id="CHEBI:57823"/>
        <dbReference type="ChEBI" id="CHEBI:57919"/>
        <dbReference type="ChEBI" id="CHEBI:456216"/>
        <dbReference type="EC" id="2.7.1.148"/>
    </reaction>
</comment>
<evidence type="ECO:0000256" key="8">
    <source>
        <dbReference type="ARBA" id="ARBA00022741"/>
    </source>
</evidence>
<dbReference type="Gene3D" id="3.30.230.10">
    <property type="match status" value="1"/>
</dbReference>
<comment type="caution">
    <text evidence="16">The sequence shown here is derived from an EMBL/GenBank/DDBJ whole genome shotgun (WGS) entry which is preliminary data.</text>
</comment>
<dbReference type="InterPro" id="IPR014721">
    <property type="entry name" value="Ribsml_uS5_D2-typ_fold_subgr"/>
</dbReference>
<evidence type="ECO:0000256" key="11">
    <source>
        <dbReference type="ARBA" id="ARBA00022946"/>
    </source>
</evidence>
<keyword evidence="9" id="KW-0418">Kinase</keyword>
<reference evidence="16" key="1">
    <citation type="submission" date="2016-03" db="EMBL/GenBank/DDBJ databases">
        <title>Mechanisms controlling the formation of the plant cell surface in tip-growing cells are functionally conserved among land plants.</title>
        <authorList>
            <person name="Honkanen S."/>
            <person name="Jones V.A."/>
            <person name="Morieri G."/>
            <person name="Champion C."/>
            <person name="Hetherington A.J."/>
            <person name="Kelly S."/>
            <person name="Saint-Marcoux D."/>
            <person name="Proust H."/>
            <person name="Prescott H."/>
            <person name="Dolan L."/>
        </authorList>
    </citation>
    <scope>NUCLEOTIDE SEQUENCE [LARGE SCALE GENOMIC DNA]</scope>
    <source>
        <tissue evidence="16">Whole gametophyte</tissue>
    </source>
</reference>
<keyword evidence="8" id="KW-0547">Nucleotide-binding</keyword>
<dbReference type="InterPro" id="IPR020568">
    <property type="entry name" value="Ribosomal_Su5_D2-typ_SF"/>
</dbReference>
<evidence type="ECO:0000256" key="10">
    <source>
        <dbReference type="ARBA" id="ARBA00022840"/>
    </source>
</evidence>
<dbReference type="AlphaFoldDB" id="A0A176VY24"/>
<evidence type="ECO:0000256" key="4">
    <source>
        <dbReference type="ARBA" id="ARBA00012052"/>
    </source>
</evidence>
<evidence type="ECO:0000256" key="12">
    <source>
        <dbReference type="ARBA" id="ARBA00032554"/>
    </source>
</evidence>
<dbReference type="GO" id="GO:0009507">
    <property type="term" value="C:chloroplast"/>
    <property type="evidence" value="ECO:0007669"/>
    <property type="project" value="UniProtKB-SubCell"/>
</dbReference>
<feature type="region of interest" description="Disordered" evidence="14">
    <location>
        <begin position="435"/>
        <end position="482"/>
    </location>
</feature>
<keyword evidence="10" id="KW-0067">ATP-binding</keyword>
<dbReference type="InterPro" id="IPR006204">
    <property type="entry name" value="GHMP_kinase_N_dom"/>
</dbReference>
<sequence length="482" mass="51776">MALGALAGGPVAVCSSGNRFSRAPVSRGVVSGRLKCGSQLPSLSVKHGFRFLSTKKSDPSSLAASPGCCRFRVVCCSSESKTSEEKIEVVFDPQGRYNELLSGLQNSGSMPRTNITLFSPSKINVFLRITAKRPDGYHDLASLFHVISLGDIIKFSVSPSTTKDSLTTNALGVPLDEKNLIIKALNLYRKKTGSTMYFWIHLDKRVPTGAGLGGGSGNAATALWAANQLNGGLASEKELQEWSGEIGSDVPFFFSTGAAYCTSRGEVVESVPSISLSTPMVLMKPQEECGTADVYKLLRLEDCSSADPQELLNDVMKNGITQSVCINDLETPAFKVLPSLKLLKQRIAAASRGRYQAVFMSGSGSTIVGVGDSQPPEFLYEEEQYSNVFISGLKKERVRRISGHQQSCACLPAFSQSEESAYNKPNPRKAKVDCLLKKKTKQESASKQDAIDPPVRAMDSALPLGRQPAARAQSADLDGARA</sequence>
<evidence type="ECO:0000256" key="2">
    <source>
        <dbReference type="ARBA" id="ARBA00004229"/>
    </source>
</evidence>
<evidence type="ECO:0000256" key="7">
    <source>
        <dbReference type="ARBA" id="ARBA00022679"/>
    </source>
</evidence>
<dbReference type="EMBL" id="LVLJ01002295">
    <property type="protein sequence ID" value="OAE25667.1"/>
    <property type="molecule type" value="Genomic_DNA"/>
</dbReference>
<evidence type="ECO:0000256" key="1">
    <source>
        <dbReference type="ARBA" id="ARBA00001304"/>
    </source>
</evidence>
<dbReference type="SUPFAM" id="SSF55060">
    <property type="entry name" value="GHMP Kinase, C-terminal domain"/>
    <property type="match status" value="1"/>
</dbReference>
<dbReference type="Pfam" id="PF00288">
    <property type="entry name" value="GHMP_kinases_N"/>
    <property type="match status" value="1"/>
</dbReference>
<evidence type="ECO:0000313" key="17">
    <source>
        <dbReference type="Proteomes" id="UP000077202"/>
    </source>
</evidence>
<keyword evidence="6" id="KW-0934">Plastid</keyword>
<keyword evidence="11" id="KW-0809">Transit peptide</keyword>
<keyword evidence="17" id="KW-1185">Reference proteome</keyword>
<accession>A0A176VY24</accession>
<name>A0A176VY24_MARPO</name>
<evidence type="ECO:0000256" key="14">
    <source>
        <dbReference type="SAM" id="MobiDB-lite"/>
    </source>
</evidence>
<comment type="subcellular location">
    <subcellularLocation>
        <location evidence="2">Plastid</location>
        <location evidence="2">Chloroplast</location>
    </subcellularLocation>
</comment>
<dbReference type="GO" id="GO:0005524">
    <property type="term" value="F:ATP binding"/>
    <property type="evidence" value="ECO:0007669"/>
    <property type="project" value="UniProtKB-KW"/>
</dbReference>
<evidence type="ECO:0000256" key="6">
    <source>
        <dbReference type="ARBA" id="ARBA00022640"/>
    </source>
</evidence>
<evidence type="ECO:0000313" key="16">
    <source>
        <dbReference type="EMBL" id="OAE25667.1"/>
    </source>
</evidence>
<dbReference type="FunFam" id="3.30.230.10:FF:000045">
    <property type="entry name" value="4-diphosphocytidyl-2-C-methyl-D-erythritol kinase, chloroplastic"/>
    <property type="match status" value="1"/>
</dbReference>
<feature type="domain" description="GHMP kinase N-terminal" evidence="15">
    <location>
        <begin position="179"/>
        <end position="255"/>
    </location>
</feature>
<evidence type="ECO:0000259" key="15">
    <source>
        <dbReference type="Pfam" id="PF00288"/>
    </source>
</evidence>
<dbReference type="PANTHER" id="PTHR43527">
    <property type="entry name" value="4-DIPHOSPHOCYTIDYL-2-C-METHYL-D-ERYTHRITOL KINASE, CHLOROPLASTIC"/>
    <property type="match status" value="1"/>
</dbReference>
<gene>
    <name evidence="16" type="ORF">AXG93_4368s1270</name>
</gene>
<evidence type="ECO:0000256" key="9">
    <source>
        <dbReference type="ARBA" id="ARBA00022777"/>
    </source>
</evidence>
<evidence type="ECO:0000256" key="13">
    <source>
        <dbReference type="ARBA" id="ARBA00060636"/>
    </source>
</evidence>
<keyword evidence="5" id="KW-0150">Chloroplast</keyword>
<evidence type="ECO:0000256" key="3">
    <source>
        <dbReference type="ARBA" id="ARBA00009684"/>
    </source>
</evidence>
<dbReference type="Gene3D" id="3.30.70.890">
    <property type="entry name" value="GHMP kinase, C-terminal domain"/>
    <property type="match status" value="1"/>
</dbReference>
<evidence type="ECO:0000256" key="5">
    <source>
        <dbReference type="ARBA" id="ARBA00022528"/>
    </source>
</evidence>
<dbReference type="SUPFAM" id="SSF54211">
    <property type="entry name" value="Ribosomal protein S5 domain 2-like"/>
    <property type="match status" value="1"/>
</dbReference>
<dbReference type="InterPro" id="IPR036554">
    <property type="entry name" value="GHMP_kinase_C_sf"/>
</dbReference>
<dbReference type="Proteomes" id="UP000077202">
    <property type="component" value="Unassembled WGS sequence"/>
</dbReference>
<dbReference type="EC" id="2.7.1.148" evidence="4"/>
<dbReference type="FunFam" id="3.30.70.890:FF:000009">
    <property type="entry name" value="4-diphosphocytidyl-2-C-methyl-D-erythritol kinase, chloroplastic"/>
    <property type="match status" value="1"/>
</dbReference>
<dbReference type="HAMAP" id="MF_00061">
    <property type="entry name" value="IspE"/>
    <property type="match status" value="1"/>
</dbReference>
<proteinExistence type="inferred from homology"/>